<name>A0A0K1Q101_9BACT</name>
<dbReference type="OrthoDB" id="5520400at2"/>
<dbReference type="GO" id="GO:0005524">
    <property type="term" value="F:ATP binding"/>
    <property type="evidence" value="ECO:0007669"/>
    <property type="project" value="UniProtKB-KW"/>
</dbReference>
<keyword evidence="3" id="KW-0808">Transferase</keyword>
<keyword evidence="9" id="KW-1185">Reference proteome</keyword>
<dbReference type="Gene3D" id="3.30.565.10">
    <property type="entry name" value="Histidine kinase-like ATPase, C-terminal domain"/>
    <property type="match status" value="1"/>
</dbReference>
<dbReference type="SMART" id="SM00387">
    <property type="entry name" value="HATPase_c"/>
    <property type="match status" value="1"/>
</dbReference>
<accession>A0A0K1Q101</accession>
<keyword evidence="5" id="KW-0418">Kinase</keyword>
<evidence type="ECO:0000313" key="9">
    <source>
        <dbReference type="Proteomes" id="UP000064967"/>
    </source>
</evidence>
<dbReference type="InterPro" id="IPR036890">
    <property type="entry name" value="HATPase_C_sf"/>
</dbReference>
<evidence type="ECO:0000256" key="2">
    <source>
        <dbReference type="ARBA" id="ARBA00012438"/>
    </source>
</evidence>
<dbReference type="Proteomes" id="UP000064967">
    <property type="component" value="Chromosome"/>
</dbReference>
<dbReference type="InterPro" id="IPR003594">
    <property type="entry name" value="HATPase_dom"/>
</dbReference>
<evidence type="ECO:0000256" key="4">
    <source>
        <dbReference type="ARBA" id="ARBA00022741"/>
    </source>
</evidence>
<dbReference type="RefSeq" id="WP_146650706.1">
    <property type="nucleotide sequence ID" value="NZ_CP012333.1"/>
</dbReference>
<evidence type="ECO:0000256" key="1">
    <source>
        <dbReference type="ARBA" id="ARBA00000085"/>
    </source>
</evidence>
<dbReference type="EMBL" id="CP012333">
    <property type="protein sequence ID" value="AKU99301.1"/>
    <property type="molecule type" value="Genomic_DNA"/>
</dbReference>
<dbReference type="EC" id="2.7.13.3" evidence="2"/>
<organism evidence="8 9">
    <name type="scientific">Labilithrix luteola</name>
    <dbReference type="NCBI Taxonomy" id="1391654"/>
    <lineage>
        <taxon>Bacteria</taxon>
        <taxon>Pseudomonadati</taxon>
        <taxon>Myxococcota</taxon>
        <taxon>Polyangia</taxon>
        <taxon>Polyangiales</taxon>
        <taxon>Labilitrichaceae</taxon>
        <taxon>Labilithrix</taxon>
    </lineage>
</organism>
<proteinExistence type="predicted"/>
<evidence type="ECO:0000256" key="3">
    <source>
        <dbReference type="ARBA" id="ARBA00022679"/>
    </source>
</evidence>
<evidence type="ECO:0000259" key="7">
    <source>
        <dbReference type="SMART" id="SM00387"/>
    </source>
</evidence>
<dbReference type="Pfam" id="PF02518">
    <property type="entry name" value="HATPase_c"/>
    <property type="match status" value="1"/>
</dbReference>
<dbReference type="AlphaFoldDB" id="A0A0K1Q101"/>
<dbReference type="SUPFAM" id="SSF55874">
    <property type="entry name" value="ATPase domain of HSP90 chaperone/DNA topoisomerase II/histidine kinase"/>
    <property type="match status" value="1"/>
</dbReference>
<dbReference type="STRING" id="1391654.AKJ09_05965"/>
<feature type="domain" description="Histidine kinase/HSP90-like ATPase" evidence="7">
    <location>
        <begin position="33"/>
        <end position="145"/>
    </location>
</feature>
<evidence type="ECO:0000313" key="8">
    <source>
        <dbReference type="EMBL" id="AKU99301.1"/>
    </source>
</evidence>
<dbReference type="PANTHER" id="PTHR44936">
    <property type="entry name" value="SENSOR PROTEIN CREC"/>
    <property type="match status" value="1"/>
</dbReference>
<dbReference type="InterPro" id="IPR050980">
    <property type="entry name" value="2C_sensor_his_kinase"/>
</dbReference>
<dbReference type="KEGG" id="llu:AKJ09_05965"/>
<dbReference type="GO" id="GO:0004673">
    <property type="term" value="F:protein histidine kinase activity"/>
    <property type="evidence" value="ECO:0007669"/>
    <property type="project" value="UniProtKB-EC"/>
</dbReference>
<evidence type="ECO:0000256" key="5">
    <source>
        <dbReference type="ARBA" id="ARBA00022777"/>
    </source>
</evidence>
<reference evidence="8 9" key="1">
    <citation type="submission" date="2015-08" db="EMBL/GenBank/DDBJ databases">
        <authorList>
            <person name="Babu N.S."/>
            <person name="Beckwith C.J."/>
            <person name="Beseler K.G."/>
            <person name="Brison A."/>
            <person name="Carone J.V."/>
            <person name="Caskin T.P."/>
            <person name="Diamond M."/>
            <person name="Durham M.E."/>
            <person name="Foxe J.M."/>
            <person name="Go M."/>
            <person name="Henderson B.A."/>
            <person name="Jones I.B."/>
            <person name="McGettigan J.A."/>
            <person name="Micheletti S.J."/>
            <person name="Nasrallah M.E."/>
            <person name="Ortiz D."/>
            <person name="Piller C.R."/>
            <person name="Privatt S.R."/>
            <person name="Schneider S.L."/>
            <person name="Sharp S."/>
            <person name="Smith T.C."/>
            <person name="Stanton J.D."/>
            <person name="Ullery H.E."/>
            <person name="Wilson R.J."/>
            <person name="Serrano M.G."/>
            <person name="Buck G."/>
            <person name="Lee V."/>
            <person name="Wang Y."/>
            <person name="Carvalho R."/>
            <person name="Voegtly L."/>
            <person name="Shi R."/>
            <person name="Duckworth R."/>
            <person name="Johnson A."/>
            <person name="Loviza R."/>
            <person name="Walstead R."/>
            <person name="Shah Z."/>
            <person name="Kiflezghi M."/>
            <person name="Wade K."/>
            <person name="Ball S.L."/>
            <person name="Bradley K.W."/>
            <person name="Asai D.J."/>
            <person name="Bowman C.A."/>
            <person name="Russell D.A."/>
            <person name="Pope W.H."/>
            <person name="Jacobs-Sera D."/>
            <person name="Hendrix R.W."/>
            <person name="Hatfull G.F."/>
        </authorList>
    </citation>
    <scope>NUCLEOTIDE SEQUENCE [LARGE SCALE GENOMIC DNA]</scope>
    <source>
        <strain evidence="8 9">DSM 27648</strain>
    </source>
</reference>
<evidence type="ECO:0000256" key="6">
    <source>
        <dbReference type="ARBA" id="ARBA00022840"/>
    </source>
</evidence>
<comment type="catalytic activity">
    <reaction evidence="1">
        <text>ATP + protein L-histidine = ADP + protein N-phospho-L-histidine.</text>
        <dbReference type="EC" id="2.7.13.3"/>
    </reaction>
</comment>
<keyword evidence="4" id="KW-0547">Nucleotide-binding</keyword>
<gene>
    <name evidence="8" type="ORF">AKJ09_05965</name>
</gene>
<protein>
    <recommendedName>
        <fullName evidence="2">histidine kinase</fullName>
        <ecNumber evidence="2">2.7.13.3</ecNumber>
    </recommendedName>
</protein>
<dbReference type="PANTHER" id="PTHR44936:SF10">
    <property type="entry name" value="SENSOR PROTEIN RSTB"/>
    <property type="match status" value="1"/>
</dbReference>
<sequence length="150" mass="16192">MTCGPFSFSSEADRFWLANEAKRIAQAEGFSREEQAQLATSISELVSNAVKHGGGGGTFTLTVHQGPPTSIQVVIEDDGPGIPEVEDALRDGFSEGRWLTPDVPMSKRRGLGTGLGAVQRMMTQLTISRRASGGTRVDTTLVRKMKDRAR</sequence>
<keyword evidence="6" id="KW-0067">ATP-binding</keyword>